<keyword evidence="3" id="KW-1185">Reference proteome</keyword>
<name>A0ABU3B8V4_9GAMM</name>
<comment type="caution">
    <text evidence="2">The sequence shown here is derived from an EMBL/GenBank/DDBJ whole genome shotgun (WGS) entry which is preliminary data.</text>
</comment>
<proteinExistence type="inferred from homology"/>
<organism evidence="2 3">
    <name type="scientific">Spectribacter acetivorans</name>
    <dbReference type="NCBI Taxonomy" id="3075603"/>
    <lineage>
        <taxon>Bacteria</taxon>
        <taxon>Pseudomonadati</taxon>
        <taxon>Pseudomonadota</taxon>
        <taxon>Gammaproteobacteria</taxon>
        <taxon>Salinisphaerales</taxon>
        <taxon>Salinisphaeraceae</taxon>
        <taxon>Spectribacter</taxon>
    </lineage>
</organism>
<dbReference type="PANTHER" id="PTHR38692:SF1">
    <property type="entry name" value="PROTEIN SMG"/>
    <property type="match status" value="1"/>
</dbReference>
<dbReference type="PANTHER" id="PTHR38692">
    <property type="entry name" value="PROTEIN SMG"/>
    <property type="match status" value="1"/>
</dbReference>
<gene>
    <name evidence="1" type="primary">smg</name>
    <name evidence="2" type="ORF">RM531_10515</name>
</gene>
<dbReference type="HAMAP" id="MF_00598">
    <property type="entry name" value="Smg"/>
    <property type="match status" value="1"/>
</dbReference>
<dbReference type="RefSeq" id="WP_311652562.1">
    <property type="nucleotide sequence ID" value="NZ_JAVRHY010000009.1"/>
</dbReference>
<dbReference type="EMBL" id="JAVRHY010000009">
    <property type="protein sequence ID" value="MDT0618907.1"/>
    <property type="molecule type" value="Genomic_DNA"/>
</dbReference>
<evidence type="ECO:0000256" key="1">
    <source>
        <dbReference type="HAMAP-Rule" id="MF_00598"/>
    </source>
</evidence>
<dbReference type="Pfam" id="PF04361">
    <property type="entry name" value="DUF494"/>
    <property type="match status" value="1"/>
</dbReference>
<comment type="similarity">
    <text evidence="1">Belongs to the Smg family.</text>
</comment>
<evidence type="ECO:0000313" key="2">
    <source>
        <dbReference type="EMBL" id="MDT0618907.1"/>
    </source>
</evidence>
<dbReference type="InterPro" id="IPR007456">
    <property type="entry name" value="Smg"/>
</dbReference>
<sequence length="159" mass="17811">MNENILDVLLYLFENYPNNELQDDIALRDDLDEAGFLPEEVDDAFAWLRGTDAGRQHLLGVPGDHAIRLYADIELERLSADCQGYLLRLQHHGILSGAIREVVIDRLMALADEDGPDNGVIELEQLKWVVMMVLSSQADDAAYARMEAMLHAEDAVPAH</sequence>
<reference evidence="2 3" key="1">
    <citation type="submission" date="2023-09" db="EMBL/GenBank/DDBJ databases">
        <authorList>
            <person name="Rey-Velasco X."/>
        </authorList>
    </citation>
    <scope>NUCLEOTIDE SEQUENCE [LARGE SCALE GENOMIC DNA]</scope>
    <source>
        <strain evidence="2 3">P385</strain>
    </source>
</reference>
<dbReference type="Proteomes" id="UP001259982">
    <property type="component" value="Unassembled WGS sequence"/>
</dbReference>
<protein>
    <recommendedName>
        <fullName evidence="1">Protein Smg homolog</fullName>
    </recommendedName>
</protein>
<accession>A0ABU3B8V4</accession>
<evidence type="ECO:0000313" key="3">
    <source>
        <dbReference type="Proteomes" id="UP001259982"/>
    </source>
</evidence>